<dbReference type="Gene3D" id="3.20.20.70">
    <property type="entry name" value="Aldolase class I"/>
    <property type="match status" value="1"/>
</dbReference>
<reference evidence="8 9" key="1">
    <citation type="submission" date="2023-06" db="EMBL/GenBank/DDBJ databases">
        <title>Roseiconus lacunae JC819 isolated from Gulf of Mannar region, Tamil Nadu.</title>
        <authorList>
            <person name="Pk S."/>
            <person name="Ch S."/>
            <person name="Ch V.R."/>
        </authorList>
    </citation>
    <scope>NUCLEOTIDE SEQUENCE [LARGE SCALE GENOMIC DNA]</scope>
    <source>
        <strain evidence="8 9">JC819</strain>
    </source>
</reference>
<dbReference type="SUPFAM" id="SSF51569">
    <property type="entry name" value="Aldolase"/>
    <property type="match status" value="1"/>
</dbReference>
<evidence type="ECO:0000256" key="4">
    <source>
        <dbReference type="ARBA" id="ARBA00011233"/>
    </source>
</evidence>
<dbReference type="GO" id="GO:0008700">
    <property type="term" value="F:(R,S)-4-hydroxy-2-oxoglutarate aldolase activity"/>
    <property type="evidence" value="ECO:0007669"/>
    <property type="project" value="UniProtKB-EC"/>
</dbReference>
<evidence type="ECO:0000256" key="2">
    <source>
        <dbReference type="ARBA" id="ARBA00004736"/>
    </source>
</evidence>
<dbReference type="CDD" id="cd00452">
    <property type="entry name" value="KDPG_aldolase"/>
    <property type="match status" value="1"/>
</dbReference>
<gene>
    <name evidence="8" type="primary">eda</name>
    <name evidence="8" type="ORF">QTN89_25235</name>
</gene>
<dbReference type="GO" id="GO:0008675">
    <property type="term" value="F:2-dehydro-3-deoxy-phosphogluconate aldolase activity"/>
    <property type="evidence" value="ECO:0007669"/>
    <property type="project" value="UniProtKB-EC"/>
</dbReference>
<protein>
    <recommendedName>
        <fullName evidence="5">2-dehydro-3-deoxy-phosphogluconate aldolase</fullName>
        <ecNumber evidence="5">4.1.2.14</ecNumber>
    </recommendedName>
</protein>
<keyword evidence="9" id="KW-1185">Reference proteome</keyword>
<dbReference type="Pfam" id="PF01081">
    <property type="entry name" value="Aldolase"/>
    <property type="match status" value="1"/>
</dbReference>
<sequence length="228" mass="24482">MQIENRHCHRFPSDLSARIRRAGVIAVLVVDSADDAIPLAETLLANGIDAIELTLRTPQALGAIERLADEFAELVIGAGTVLTIDQVREAKSAGAQFAVAPGLNPETLRAASQFQLPFAPGVCTPSEIEIAVSLNCQLLKFFPAEPSGGISYLHAIAGPYAHLDLQFIPLGGINSDNVSDYARSSSVHSIGGSWIAPRQWIQQHRWVEIGKRAKTMARLVEAARNPSS</sequence>
<keyword evidence="7" id="KW-0119">Carbohydrate metabolism</keyword>
<dbReference type="NCBIfam" id="TIGR01182">
    <property type="entry name" value="eda"/>
    <property type="match status" value="1"/>
</dbReference>
<organism evidence="8 9">
    <name type="scientific">Roseiconus lacunae</name>
    <dbReference type="NCBI Taxonomy" id="2605694"/>
    <lineage>
        <taxon>Bacteria</taxon>
        <taxon>Pseudomonadati</taxon>
        <taxon>Planctomycetota</taxon>
        <taxon>Planctomycetia</taxon>
        <taxon>Pirellulales</taxon>
        <taxon>Pirellulaceae</taxon>
        <taxon>Roseiconus</taxon>
    </lineage>
</organism>
<dbReference type="InterPro" id="IPR013785">
    <property type="entry name" value="Aldolase_TIM"/>
</dbReference>
<dbReference type="PROSITE" id="PS00159">
    <property type="entry name" value="ALDOLASE_KDPG_KHG_1"/>
    <property type="match status" value="1"/>
</dbReference>
<comment type="catalytic activity">
    <reaction evidence="1">
        <text>2-dehydro-3-deoxy-6-phospho-D-gluconate = D-glyceraldehyde 3-phosphate + pyruvate</text>
        <dbReference type="Rhea" id="RHEA:17089"/>
        <dbReference type="ChEBI" id="CHEBI:15361"/>
        <dbReference type="ChEBI" id="CHEBI:57569"/>
        <dbReference type="ChEBI" id="CHEBI:59776"/>
        <dbReference type="EC" id="4.1.2.14"/>
    </reaction>
</comment>
<comment type="pathway">
    <text evidence="2">Carbohydrate acid metabolism; 2-dehydro-3-deoxy-D-gluconate degradation; D-glyceraldehyde 3-phosphate and pyruvate from 2-dehydro-3-deoxy-D-gluconate: step 2/2.</text>
</comment>
<evidence type="ECO:0000256" key="3">
    <source>
        <dbReference type="ARBA" id="ARBA00006906"/>
    </source>
</evidence>
<accession>A0ABT7PQK8</accession>
<name>A0ABT7PQK8_9BACT</name>
<dbReference type="EC" id="4.1.2.14" evidence="5"/>
<dbReference type="Proteomes" id="UP001239462">
    <property type="component" value="Unassembled WGS sequence"/>
</dbReference>
<evidence type="ECO:0000256" key="6">
    <source>
        <dbReference type="ARBA" id="ARBA00023239"/>
    </source>
</evidence>
<dbReference type="InterPro" id="IPR000887">
    <property type="entry name" value="Aldlse_KDPG_KHG"/>
</dbReference>
<comment type="subunit">
    <text evidence="4">Homotrimer.</text>
</comment>
<evidence type="ECO:0000313" key="8">
    <source>
        <dbReference type="EMBL" id="MDM4018782.1"/>
    </source>
</evidence>
<evidence type="ECO:0000256" key="1">
    <source>
        <dbReference type="ARBA" id="ARBA00000654"/>
    </source>
</evidence>
<dbReference type="InterPro" id="IPR031337">
    <property type="entry name" value="KDPG/KHG_AS_1"/>
</dbReference>
<comment type="caution">
    <text evidence="8">The sequence shown here is derived from an EMBL/GenBank/DDBJ whole genome shotgun (WGS) entry which is preliminary data.</text>
</comment>
<evidence type="ECO:0000256" key="7">
    <source>
        <dbReference type="ARBA" id="ARBA00023277"/>
    </source>
</evidence>
<dbReference type="RefSeq" id="WP_149496587.1">
    <property type="nucleotide sequence ID" value="NZ_JASZZN010000026.1"/>
</dbReference>
<proteinExistence type="inferred from homology"/>
<dbReference type="PANTHER" id="PTHR30246">
    <property type="entry name" value="2-KETO-3-DEOXY-6-PHOSPHOGLUCONATE ALDOLASE"/>
    <property type="match status" value="1"/>
</dbReference>
<evidence type="ECO:0000256" key="5">
    <source>
        <dbReference type="ARBA" id="ARBA00013063"/>
    </source>
</evidence>
<dbReference type="EMBL" id="JASZZN010000026">
    <property type="protein sequence ID" value="MDM4018782.1"/>
    <property type="molecule type" value="Genomic_DNA"/>
</dbReference>
<dbReference type="PANTHER" id="PTHR30246:SF1">
    <property type="entry name" value="2-DEHYDRO-3-DEOXY-6-PHOSPHOGALACTONATE ALDOLASE-RELATED"/>
    <property type="match status" value="1"/>
</dbReference>
<comment type="similarity">
    <text evidence="3">Belongs to the KHG/KDPG aldolase family.</text>
</comment>
<evidence type="ECO:0000313" key="9">
    <source>
        <dbReference type="Proteomes" id="UP001239462"/>
    </source>
</evidence>
<keyword evidence="6 8" id="KW-0456">Lyase</keyword>